<dbReference type="Proteomes" id="UP000287651">
    <property type="component" value="Unassembled WGS sequence"/>
</dbReference>
<dbReference type="AlphaFoldDB" id="A0A426Z4C1"/>
<sequence length="120" mass="13977">MGSRISTVSQKNSTVMNRAQSQDSIGFSCTVLEIQNISHSRRISPWEVIRKRFHEKMQRSKTFREVARIVEFQSVFRAPSRKFKILAKTNVLANEKSYVYGLMKKRDGYTLREVALSVEF</sequence>
<comment type="caution">
    <text evidence="1">The sequence shown here is derived from an EMBL/GenBank/DDBJ whole genome shotgun (WGS) entry which is preliminary data.</text>
</comment>
<reference evidence="1 2" key="1">
    <citation type="journal article" date="2014" name="Agronomy (Basel)">
        <title>A Draft Genome Sequence for Ensete ventricosum, the Drought-Tolerant Tree Against Hunger.</title>
        <authorList>
            <person name="Harrison J."/>
            <person name="Moore K.A."/>
            <person name="Paszkiewicz K."/>
            <person name="Jones T."/>
            <person name="Grant M."/>
            <person name="Ambacheew D."/>
            <person name="Muzemil S."/>
            <person name="Studholme D.J."/>
        </authorList>
    </citation>
    <scope>NUCLEOTIDE SEQUENCE [LARGE SCALE GENOMIC DNA]</scope>
</reference>
<organism evidence="1 2">
    <name type="scientific">Ensete ventricosum</name>
    <name type="common">Abyssinian banana</name>
    <name type="synonym">Musa ensete</name>
    <dbReference type="NCBI Taxonomy" id="4639"/>
    <lineage>
        <taxon>Eukaryota</taxon>
        <taxon>Viridiplantae</taxon>
        <taxon>Streptophyta</taxon>
        <taxon>Embryophyta</taxon>
        <taxon>Tracheophyta</taxon>
        <taxon>Spermatophyta</taxon>
        <taxon>Magnoliopsida</taxon>
        <taxon>Liliopsida</taxon>
        <taxon>Zingiberales</taxon>
        <taxon>Musaceae</taxon>
        <taxon>Ensete</taxon>
    </lineage>
</organism>
<accession>A0A426Z4C1</accession>
<gene>
    <name evidence="1" type="ORF">B296_00046281</name>
</gene>
<proteinExistence type="predicted"/>
<name>A0A426Z4C1_ENSVE</name>
<protein>
    <submittedName>
        <fullName evidence="1">Uncharacterized protein</fullName>
    </submittedName>
</protein>
<evidence type="ECO:0000313" key="2">
    <source>
        <dbReference type="Proteomes" id="UP000287651"/>
    </source>
</evidence>
<dbReference type="EMBL" id="AMZH03008489">
    <property type="protein sequence ID" value="RRT58822.1"/>
    <property type="molecule type" value="Genomic_DNA"/>
</dbReference>
<evidence type="ECO:0000313" key="1">
    <source>
        <dbReference type="EMBL" id="RRT58822.1"/>
    </source>
</evidence>